<protein>
    <submittedName>
        <fullName evidence="2">Uncharacterized protein</fullName>
    </submittedName>
</protein>
<feature type="transmembrane region" description="Helical" evidence="1">
    <location>
        <begin position="20"/>
        <end position="40"/>
    </location>
</feature>
<comment type="caution">
    <text evidence="2">The sequence shown here is derived from an EMBL/GenBank/DDBJ whole genome shotgun (WGS) entry which is preliminary data.</text>
</comment>
<dbReference type="OrthoDB" id="7679471at2"/>
<proteinExistence type="predicted"/>
<dbReference type="Pfam" id="PF25612">
    <property type="entry name" value="DUF7940"/>
    <property type="match status" value="1"/>
</dbReference>
<organism evidence="2 3">
    <name type="scientific">Borborobacter arsenicus</name>
    <dbReference type="NCBI Taxonomy" id="1851146"/>
    <lineage>
        <taxon>Bacteria</taxon>
        <taxon>Pseudomonadati</taxon>
        <taxon>Pseudomonadota</taxon>
        <taxon>Alphaproteobacteria</taxon>
        <taxon>Hyphomicrobiales</taxon>
        <taxon>Phyllobacteriaceae</taxon>
        <taxon>Borborobacter</taxon>
    </lineage>
</organism>
<reference evidence="2 3" key="1">
    <citation type="submission" date="2018-11" db="EMBL/GenBank/DDBJ databases">
        <title>Pseudaminobacter arsenicus sp. nov., an arsenic-resistant bacterium isolated from arsenic-rich aquifers.</title>
        <authorList>
            <person name="Mu Y."/>
        </authorList>
    </citation>
    <scope>NUCLEOTIDE SEQUENCE [LARGE SCALE GENOMIC DNA]</scope>
    <source>
        <strain evidence="2 3">CB3</strain>
    </source>
</reference>
<evidence type="ECO:0000313" key="3">
    <source>
        <dbReference type="Proteomes" id="UP000281647"/>
    </source>
</evidence>
<dbReference type="EMBL" id="RKST01000008">
    <property type="protein sequence ID" value="RUM97928.1"/>
    <property type="molecule type" value="Genomic_DNA"/>
</dbReference>
<dbReference type="Proteomes" id="UP000281647">
    <property type="component" value="Unassembled WGS sequence"/>
</dbReference>
<keyword evidence="1" id="KW-0812">Transmembrane</keyword>
<accession>A0A432V6Z1</accession>
<dbReference type="RefSeq" id="WP_128626799.1">
    <property type="nucleotide sequence ID" value="NZ_RKST01000008.1"/>
</dbReference>
<keyword evidence="3" id="KW-1185">Reference proteome</keyword>
<keyword evidence="1" id="KW-0472">Membrane</keyword>
<keyword evidence="1" id="KW-1133">Transmembrane helix</keyword>
<gene>
    <name evidence="2" type="ORF">EET67_09950</name>
</gene>
<sequence>MTLLSNWRAVLTRAWSVRLIIIAALLSGGEVALPMLEGIIDLPSGVFAAASGFVAAAALLARVVAQEGLSKEPKE</sequence>
<dbReference type="AlphaFoldDB" id="A0A432V6Z1"/>
<feature type="transmembrane region" description="Helical" evidence="1">
    <location>
        <begin position="46"/>
        <end position="65"/>
    </location>
</feature>
<evidence type="ECO:0000256" key="1">
    <source>
        <dbReference type="SAM" id="Phobius"/>
    </source>
</evidence>
<evidence type="ECO:0000313" key="2">
    <source>
        <dbReference type="EMBL" id="RUM97928.1"/>
    </source>
</evidence>
<dbReference type="InterPro" id="IPR057700">
    <property type="entry name" value="DUF7940"/>
</dbReference>
<name>A0A432V6Z1_9HYPH</name>